<sequence>MVKAAFLSLDRRPTCRYRGTMEVSRAARLFAALGQETRLAAVRALAAADADGLASGRLAALLKVPANTLSAHLGILVGAGLVSSERRGTSIVYRAVPDVRALVSEALFGE</sequence>
<evidence type="ECO:0000256" key="3">
    <source>
        <dbReference type="ARBA" id="ARBA00023163"/>
    </source>
</evidence>
<evidence type="ECO:0000256" key="2">
    <source>
        <dbReference type="ARBA" id="ARBA00023125"/>
    </source>
</evidence>
<dbReference type="Gene3D" id="1.10.10.10">
    <property type="entry name" value="Winged helix-like DNA-binding domain superfamily/Winged helix DNA-binding domain"/>
    <property type="match status" value="1"/>
</dbReference>
<dbReference type="GO" id="GO:0003700">
    <property type="term" value="F:DNA-binding transcription factor activity"/>
    <property type="evidence" value="ECO:0007669"/>
    <property type="project" value="InterPro"/>
</dbReference>
<keyword evidence="3" id="KW-0804">Transcription</keyword>
<dbReference type="PRINTS" id="PR00778">
    <property type="entry name" value="HTHARSR"/>
</dbReference>
<dbReference type="SMART" id="SM00418">
    <property type="entry name" value="HTH_ARSR"/>
    <property type="match status" value="1"/>
</dbReference>
<keyword evidence="1" id="KW-0805">Transcription regulation</keyword>
<keyword evidence="2 5" id="KW-0238">DNA-binding</keyword>
<keyword evidence="6" id="KW-1185">Reference proteome</keyword>
<name>A0A285QKT5_9SPHN</name>
<dbReference type="PANTHER" id="PTHR43132">
    <property type="entry name" value="ARSENICAL RESISTANCE OPERON REPRESSOR ARSR-RELATED"/>
    <property type="match status" value="1"/>
</dbReference>
<organism evidence="5 6">
    <name type="scientific">Sphingomonas guangdongensis</name>
    <dbReference type="NCBI Taxonomy" id="1141890"/>
    <lineage>
        <taxon>Bacteria</taxon>
        <taxon>Pseudomonadati</taxon>
        <taxon>Pseudomonadota</taxon>
        <taxon>Alphaproteobacteria</taxon>
        <taxon>Sphingomonadales</taxon>
        <taxon>Sphingomonadaceae</taxon>
        <taxon>Sphingomonas</taxon>
    </lineage>
</organism>
<evidence type="ECO:0000256" key="1">
    <source>
        <dbReference type="ARBA" id="ARBA00023015"/>
    </source>
</evidence>
<proteinExistence type="predicted"/>
<dbReference type="InterPro" id="IPR036390">
    <property type="entry name" value="WH_DNA-bd_sf"/>
</dbReference>
<dbReference type="InterPro" id="IPR011991">
    <property type="entry name" value="ArsR-like_HTH"/>
</dbReference>
<accession>A0A285QKT5</accession>
<dbReference type="NCBIfam" id="NF033788">
    <property type="entry name" value="HTH_metalloreg"/>
    <property type="match status" value="1"/>
</dbReference>
<dbReference type="GO" id="GO:0003677">
    <property type="term" value="F:DNA binding"/>
    <property type="evidence" value="ECO:0007669"/>
    <property type="project" value="UniProtKB-KW"/>
</dbReference>
<dbReference type="SUPFAM" id="SSF46785">
    <property type="entry name" value="Winged helix' DNA-binding domain"/>
    <property type="match status" value="1"/>
</dbReference>
<reference evidence="5 6" key="1">
    <citation type="submission" date="2017-07" db="EMBL/GenBank/DDBJ databases">
        <authorList>
            <person name="Sun Z.S."/>
            <person name="Albrecht U."/>
            <person name="Echele G."/>
            <person name="Lee C.C."/>
        </authorList>
    </citation>
    <scope>NUCLEOTIDE SEQUENCE [LARGE SCALE GENOMIC DNA]</scope>
    <source>
        <strain evidence="5 6">CGMCC 1.12672</strain>
    </source>
</reference>
<dbReference type="PROSITE" id="PS50987">
    <property type="entry name" value="HTH_ARSR_2"/>
    <property type="match status" value="1"/>
</dbReference>
<evidence type="ECO:0000259" key="4">
    <source>
        <dbReference type="PROSITE" id="PS50987"/>
    </source>
</evidence>
<dbReference type="CDD" id="cd00090">
    <property type="entry name" value="HTH_ARSR"/>
    <property type="match status" value="1"/>
</dbReference>
<dbReference type="Proteomes" id="UP000219494">
    <property type="component" value="Unassembled WGS sequence"/>
</dbReference>
<dbReference type="AlphaFoldDB" id="A0A285QKT5"/>
<dbReference type="EMBL" id="OBMI01000001">
    <property type="protein sequence ID" value="SOB80672.1"/>
    <property type="molecule type" value="Genomic_DNA"/>
</dbReference>
<feature type="domain" description="HTH arsR-type" evidence="4">
    <location>
        <begin position="18"/>
        <end position="110"/>
    </location>
</feature>
<evidence type="ECO:0000313" key="5">
    <source>
        <dbReference type="EMBL" id="SOB80672.1"/>
    </source>
</evidence>
<dbReference type="PANTHER" id="PTHR43132:SF2">
    <property type="entry name" value="ARSENICAL RESISTANCE OPERON REPRESSOR ARSR-RELATED"/>
    <property type="match status" value="1"/>
</dbReference>
<dbReference type="InterPro" id="IPR051011">
    <property type="entry name" value="Metal_resp_trans_reg"/>
</dbReference>
<dbReference type="InterPro" id="IPR001845">
    <property type="entry name" value="HTH_ArsR_DNA-bd_dom"/>
</dbReference>
<dbReference type="Pfam" id="PF12840">
    <property type="entry name" value="HTH_20"/>
    <property type="match status" value="1"/>
</dbReference>
<evidence type="ECO:0000313" key="6">
    <source>
        <dbReference type="Proteomes" id="UP000219494"/>
    </source>
</evidence>
<dbReference type="InterPro" id="IPR036388">
    <property type="entry name" value="WH-like_DNA-bd_sf"/>
</dbReference>
<protein>
    <submittedName>
        <fullName evidence="5">DNA-binding transcriptional regulator, ArsR family</fullName>
    </submittedName>
</protein>
<gene>
    <name evidence="5" type="ORF">SAMN06297144_1181</name>
</gene>